<reference evidence="2" key="1">
    <citation type="journal article" date="2019" name="Int. J. Syst. Evol. Microbiol.">
        <title>The Global Catalogue of Microorganisms (GCM) 10K type strain sequencing project: providing services to taxonomists for standard genome sequencing and annotation.</title>
        <authorList>
            <consortium name="The Broad Institute Genomics Platform"/>
            <consortium name="The Broad Institute Genome Sequencing Center for Infectious Disease"/>
            <person name="Wu L."/>
            <person name="Ma J."/>
        </authorList>
    </citation>
    <scope>NUCLEOTIDE SEQUENCE [LARGE SCALE GENOMIC DNA]</scope>
    <source>
        <strain evidence="2">CGMCC 4.1437</strain>
    </source>
</reference>
<organism evidence="1 2">
    <name type="scientific">Kitasatospora misakiensis</name>
    <dbReference type="NCBI Taxonomy" id="67330"/>
    <lineage>
        <taxon>Bacteria</taxon>
        <taxon>Bacillati</taxon>
        <taxon>Actinomycetota</taxon>
        <taxon>Actinomycetes</taxon>
        <taxon>Kitasatosporales</taxon>
        <taxon>Streptomycetaceae</taxon>
        <taxon>Kitasatospora</taxon>
    </lineage>
</organism>
<dbReference type="EMBL" id="JBHSOF010000001">
    <property type="protein sequence ID" value="MFC5661517.1"/>
    <property type="molecule type" value="Genomic_DNA"/>
</dbReference>
<protein>
    <submittedName>
        <fullName evidence="1">Uncharacterized protein</fullName>
    </submittedName>
</protein>
<evidence type="ECO:0000313" key="2">
    <source>
        <dbReference type="Proteomes" id="UP001595975"/>
    </source>
</evidence>
<dbReference type="Proteomes" id="UP001595975">
    <property type="component" value="Unassembled WGS sequence"/>
</dbReference>
<keyword evidence="2" id="KW-1185">Reference proteome</keyword>
<comment type="caution">
    <text evidence="1">The sequence shown here is derived from an EMBL/GenBank/DDBJ whole genome shotgun (WGS) entry which is preliminary data.</text>
</comment>
<proteinExistence type="predicted"/>
<gene>
    <name evidence="1" type="ORF">ACFP3U_00820</name>
</gene>
<name>A0ABW0WVJ7_9ACTN</name>
<accession>A0ABW0WVJ7</accession>
<sequence>MSVPGFTADSTVYRTNGHYRTTSGSDFPGRRSAITPQGLCALECGHLCSRYCHGNPFSSDCEDCKWECMTGCNA</sequence>
<dbReference type="RefSeq" id="WP_380223076.1">
    <property type="nucleotide sequence ID" value="NZ_JBHSOF010000001.1"/>
</dbReference>
<evidence type="ECO:0000313" key="1">
    <source>
        <dbReference type="EMBL" id="MFC5661517.1"/>
    </source>
</evidence>